<proteinExistence type="predicted"/>
<evidence type="ECO:0000313" key="1">
    <source>
        <dbReference type="EMBL" id="GAA0343459.1"/>
    </source>
</evidence>
<dbReference type="RefSeq" id="WP_343802597.1">
    <property type="nucleotide sequence ID" value="NZ_BAAADJ010000062.1"/>
</dbReference>
<accession>A0ABP3GF30</accession>
<name>A0ABP3GF30_9BACI</name>
<comment type="caution">
    <text evidence="1">The sequence shown here is derived from an EMBL/GenBank/DDBJ whole genome shotgun (WGS) entry which is preliminary data.</text>
</comment>
<reference evidence="2" key="1">
    <citation type="journal article" date="2019" name="Int. J. Syst. Evol. Microbiol.">
        <title>The Global Catalogue of Microorganisms (GCM) 10K type strain sequencing project: providing services to taxonomists for standard genome sequencing and annotation.</title>
        <authorList>
            <consortium name="The Broad Institute Genomics Platform"/>
            <consortium name="The Broad Institute Genome Sequencing Center for Infectious Disease"/>
            <person name="Wu L."/>
            <person name="Ma J."/>
        </authorList>
    </citation>
    <scope>NUCLEOTIDE SEQUENCE [LARGE SCALE GENOMIC DNA]</scope>
    <source>
        <strain evidence="2">JCM 9731</strain>
    </source>
</reference>
<dbReference type="EMBL" id="BAAADJ010000062">
    <property type="protein sequence ID" value="GAA0343459.1"/>
    <property type="molecule type" value="Genomic_DNA"/>
</dbReference>
<dbReference type="Proteomes" id="UP001500782">
    <property type="component" value="Unassembled WGS sequence"/>
</dbReference>
<evidence type="ECO:0000313" key="2">
    <source>
        <dbReference type="Proteomes" id="UP001500782"/>
    </source>
</evidence>
<organism evidence="1 2">
    <name type="scientific">Bacillus carboniphilus</name>
    <dbReference type="NCBI Taxonomy" id="86663"/>
    <lineage>
        <taxon>Bacteria</taxon>
        <taxon>Bacillati</taxon>
        <taxon>Bacillota</taxon>
        <taxon>Bacilli</taxon>
        <taxon>Bacillales</taxon>
        <taxon>Bacillaceae</taxon>
        <taxon>Bacillus</taxon>
    </lineage>
</organism>
<keyword evidence="2" id="KW-1185">Reference proteome</keyword>
<gene>
    <name evidence="1" type="ORF">GCM10008967_37390</name>
</gene>
<sequence length="87" mass="9829">MKKHPTDRLINQTFSNRVERAEFDSNWKTRISSTGYVIYVAQRDNAEVELLLSDGSRRLVIFPENGKVIVGGGGTTHFSKPHLTINL</sequence>
<protein>
    <submittedName>
        <fullName evidence="1">Uncharacterized protein</fullName>
    </submittedName>
</protein>